<feature type="domain" description="SusD-like N-terminal" evidence="7">
    <location>
        <begin position="105"/>
        <end position="223"/>
    </location>
</feature>
<dbReference type="Pfam" id="PF14322">
    <property type="entry name" value="SusD-like_3"/>
    <property type="match status" value="1"/>
</dbReference>
<evidence type="ECO:0000313" key="9">
    <source>
        <dbReference type="Proteomes" id="UP000662373"/>
    </source>
</evidence>
<evidence type="ECO:0000313" key="8">
    <source>
        <dbReference type="EMBL" id="MBJ7879830.1"/>
    </source>
</evidence>
<dbReference type="RefSeq" id="WP_199597318.1">
    <property type="nucleotide sequence ID" value="NZ_JAEHJZ010000005.1"/>
</dbReference>
<dbReference type="InterPro" id="IPR011990">
    <property type="entry name" value="TPR-like_helical_dom_sf"/>
</dbReference>
<keyword evidence="4" id="KW-0472">Membrane</keyword>
<comment type="caution">
    <text evidence="8">The sequence shown here is derived from an EMBL/GenBank/DDBJ whole genome shotgun (WGS) entry which is preliminary data.</text>
</comment>
<protein>
    <submittedName>
        <fullName evidence="8">RagB/SusD family nutrient uptake outer membrane protein</fullName>
    </submittedName>
</protein>
<evidence type="ECO:0000256" key="4">
    <source>
        <dbReference type="ARBA" id="ARBA00023136"/>
    </source>
</evidence>
<sequence>MKTKYYYILLAIFSMAIVSCQDYLEREPQDFLSEESYFNKPSDLELFVNKFYDSFDVTSDVGARSLYAKDRNSDDLIGPWEEENLLKGFKLVPSTAGGGVGDWRFRDIRECNYFIETVESRIETGLLDEQNLDVKHYRGENYFFRAWFYFNKLQSFGDFPIITTVLSDDTETLIEASKRQPRNEVARFILEDLDKAISMLQDNRSKNRINKSTAQLLASRVALFEGTWLKYHQGTARVPGGPNWPGAYLHPSFSFEAGSIQAESNFFLEKSMNYAQLVASNYSLSPDYRGMFISHNLAANPEVLLYKSYAIGSVLGHGATHYLQRTGAGIGLTRSLVESYLMKNGLPIYAAGSNYQGDGLLSDVVMDRDERLQYSVLSEGDIRIANPDGSKEFFTYPDLIGGNGWQGVTSGYQLEKWMSTDPKEAVSSTAGTTESPIFRAAEAYLNYMEASYERNGSLDGQALGYWKELRNRAQVDDDVQKTISNTDLSKERDLAVYSAGTLVDPALYNIRRERRNEFVAEGMRLMDMYRWRSFDTMDGYIVEGFNLWDDYYKNYDDELNEGDNVSLSPSNGGSKYVQPFRKSTSNRAYNGYTLPKAHYLSAVPLDEFTLTNSAGENGALYQNPGWSKTSAIPATE</sequence>
<dbReference type="SUPFAM" id="SSF48452">
    <property type="entry name" value="TPR-like"/>
    <property type="match status" value="1"/>
</dbReference>
<evidence type="ECO:0000256" key="1">
    <source>
        <dbReference type="ARBA" id="ARBA00004442"/>
    </source>
</evidence>
<proteinExistence type="inferred from homology"/>
<dbReference type="Gene3D" id="1.25.40.390">
    <property type="match status" value="1"/>
</dbReference>
<comment type="subcellular location">
    <subcellularLocation>
        <location evidence="1">Cell outer membrane</location>
    </subcellularLocation>
</comment>
<evidence type="ECO:0000256" key="2">
    <source>
        <dbReference type="ARBA" id="ARBA00006275"/>
    </source>
</evidence>
<comment type="similarity">
    <text evidence="2">Belongs to the SusD family.</text>
</comment>
<feature type="domain" description="RagB/SusD" evidence="6">
    <location>
        <begin position="323"/>
        <end position="626"/>
    </location>
</feature>
<dbReference type="EMBL" id="JAEHJZ010000005">
    <property type="protein sequence ID" value="MBJ7879830.1"/>
    <property type="molecule type" value="Genomic_DNA"/>
</dbReference>
<keyword evidence="5" id="KW-0998">Cell outer membrane</keyword>
<keyword evidence="9" id="KW-1185">Reference proteome</keyword>
<dbReference type="AlphaFoldDB" id="A0A934KPN2"/>
<evidence type="ECO:0000259" key="6">
    <source>
        <dbReference type="Pfam" id="PF07980"/>
    </source>
</evidence>
<gene>
    <name evidence="8" type="ORF">JEM65_04050</name>
</gene>
<evidence type="ECO:0000259" key="7">
    <source>
        <dbReference type="Pfam" id="PF14322"/>
    </source>
</evidence>
<reference evidence="8 9" key="1">
    <citation type="submission" date="2020-09" db="EMBL/GenBank/DDBJ databases">
        <title>Draft genome of Gelidibacter salicanalis PAMC21136.</title>
        <authorList>
            <person name="Park H."/>
        </authorList>
    </citation>
    <scope>NUCLEOTIDE SEQUENCE [LARGE SCALE GENOMIC DNA]</scope>
    <source>
        <strain evidence="8 9">PAMC21136</strain>
    </source>
</reference>
<dbReference type="Proteomes" id="UP000662373">
    <property type="component" value="Unassembled WGS sequence"/>
</dbReference>
<dbReference type="Pfam" id="PF07980">
    <property type="entry name" value="SusD_RagB"/>
    <property type="match status" value="1"/>
</dbReference>
<organism evidence="8 9">
    <name type="scientific">Gelidibacter salicanalis</name>
    <dbReference type="NCBI Taxonomy" id="291193"/>
    <lineage>
        <taxon>Bacteria</taxon>
        <taxon>Pseudomonadati</taxon>
        <taxon>Bacteroidota</taxon>
        <taxon>Flavobacteriia</taxon>
        <taxon>Flavobacteriales</taxon>
        <taxon>Flavobacteriaceae</taxon>
        <taxon>Gelidibacter</taxon>
    </lineage>
</organism>
<dbReference type="GO" id="GO:0009279">
    <property type="term" value="C:cell outer membrane"/>
    <property type="evidence" value="ECO:0007669"/>
    <property type="project" value="UniProtKB-SubCell"/>
</dbReference>
<dbReference type="PROSITE" id="PS51257">
    <property type="entry name" value="PROKAR_LIPOPROTEIN"/>
    <property type="match status" value="1"/>
</dbReference>
<dbReference type="InterPro" id="IPR033985">
    <property type="entry name" value="SusD-like_N"/>
</dbReference>
<name>A0A934KPN2_9FLAO</name>
<evidence type="ECO:0000256" key="5">
    <source>
        <dbReference type="ARBA" id="ARBA00023237"/>
    </source>
</evidence>
<evidence type="ECO:0000256" key="3">
    <source>
        <dbReference type="ARBA" id="ARBA00022729"/>
    </source>
</evidence>
<dbReference type="InterPro" id="IPR012944">
    <property type="entry name" value="SusD_RagB_dom"/>
</dbReference>
<accession>A0A934KPN2</accession>
<keyword evidence="3" id="KW-0732">Signal</keyword>